<dbReference type="RefSeq" id="WP_203691550.1">
    <property type="nucleotide sequence ID" value="NZ_BAAALC010000021.1"/>
</dbReference>
<organism evidence="1 2">
    <name type="scientific">Catellatospora coxensis</name>
    <dbReference type="NCBI Taxonomy" id="310354"/>
    <lineage>
        <taxon>Bacteria</taxon>
        <taxon>Bacillati</taxon>
        <taxon>Actinomycetota</taxon>
        <taxon>Actinomycetes</taxon>
        <taxon>Micromonosporales</taxon>
        <taxon>Micromonosporaceae</taxon>
        <taxon>Catellatospora</taxon>
    </lineage>
</organism>
<reference evidence="1 2" key="1">
    <citation type="submission" date="2021-01" db="EMBL/GenBank/DDBJ databases">
        <title>Whole genome shotgun sequence of Catellatospora coxensis NBRC 107359.</title>
        <authorList>
            <person name="Komaki H."/>
            <person name="Tamura T."/>
        </authorList>
    </citation>
    <scope>NUCLEOTIDE SEQUENCE [LARGE SCALE GENOMIC DNA]</scope>
    <source>
        <strain evidence="1 2">NBRC 107359</strain>
    </source>
</reference>
<accession>A0A8J3P6C1</accession>
<protein>
    <submittedName>
        <fullName evidence="1">Uncharacterized protein</fullName>
    </submittedName>
</protein>
<evidence type="ECO:0000313" key="2">
    <source>
        <dbReference type="Proteomes" id="UP000630887"/>
    </source>
</evidence>
<sequence length="190" mass="20712">MNGERRGVILYGHGADAVAEALRELDPRYLPVDGVPPESAQVPVLRCENRAEADDVRKAAPDVAWQVVALYRPGDEVEHSGNPVLWLNTSKIDPRTAARAVDQADLVVWYEVINPIRVTTADGGPAADDYSNFVIVVPDGYRTVAHAVTGATAPECLPSTAERVLRSHDLWVLARLRDADVCENCVLRHG</sequence>
<name>A0A8J3P6C1_9ACTN</name>
<evidence type="ECO:0000313" key="1">
    <source>
        <dbReference type="EMBL" id="GIG05342.1"/>
    </source>
</evidence>
<gene>
    <name evidence="1" type="ORF">Cco03nite_20420</name>
</gene>
<dbReference type="AlphaFoldDB" id="A0A8J3P6C1"/>
<dbReference type="EMBL" id="BONI01000014">
    <property type="protein sequence ID" value="GIG05342.1"/>
    <property type="molecule type" value="Genomic_DNA"/>
</dbReference>
<keyword evidence="2" id="KW-1185">Reference proteome</keyword>
<proteinExistence type="predicted"/>
<dbReference type="Proteomes" id="UP000630887">
    <property type="component" value="Unassembled WGS sequence"/>
</dbReference>
<comment type="caution">
    <text evidence="1">The sequence shown here is derived from an EMBL/GenBank/DDBJ whole genome shotgun (WGS) entry which is preliminary data.</text>
</comment>